<dbReference type="PANTHER" id="PTHR11214:SF364">
    <property type="entry name" value="HEXOSYLTRANSFERASE"/>
    <property type="match status" value="1"/>
</dbReference>
<dbReference type="Pfam" id="PF01762">
    <property type="entry name" value="Galactosyl_T"/>
    <property type="match status" value="1"/>
</dbReference>
<dbReference type="GO" id="GO:0006493">
    <property type="term" value="P:protein O-linked glycosylation"/>
    <property type="evidence" value="ECO:0007669"/>
    <property type="project" value="TreeGrafter"/>
</dbReference>
<evidence type="ECO:0000256" key="7">
    <source>
        <dbReference type="ARBA" id="ARBA00022989"/>
    </source>
</evidence>
<accession>A0A1I8EX77</accession>
<reference evidence="11" key="1">
    <citation type="submission" date="2016-11" db="UniProtKB">
        <authorList>
            <consortium name="WormBaseParasite"/>
        </authorList>
    </citation>
    <scope>IDENTIFICATION</scope>
    <source>
        <strain evidence="11">pt0022</strain>
    </source>
</reference>
<organism evidence="11">
    <name type="scientific">Wuchereria bancrofti</name>
    <dbReference type="NCBI Taxonomy" id="6293"/>
    <lineage>
        <taxon>Eukaryota</taxon>
        <taxon>Metazoa</taxon>
        <taxon>Ecdysozoa</taxon>
        <taxon>Nematoda</taxon>
        <taxon>Chromadorea</taxon>
        <taxon>Rhabditida</taxon>
        <taxon>Spirurina</taxon>
        <taxon>Spiruromorpha</taxon>
        <taxon>Filarioidea</taxon>
        <taxon>Onchocercidae</taxon>
        <taxon>Wuchereria</taxon>
    </lineage>
</organism>
<evidence type="ECO:0000256" key="6">
    <source>
        <dbReference type="ARBA" id="ARBA00022968"/>
    </source>
</evidence>
<evidence type="ECO:0000313" key="11">
    <source>
        <dbReference type="WBParaSite" id="maker-PairedContig_6070-snap-gene-0.12-mRNA-1"/>
    </source>
</evidence>
<keyword evidence="8 10" id="KW-0333">Golgi apparatus</keyword>
<dbReference type="GO" id="GO:0000139">
    <property type="term" value="C:Golgi membrane"/>
    <property type="evidence" value="ECO:0007669"/>
    <property type="project" value="UniProtKB-SubCell"/>
</dbReference>
<dbReference type="AlphaFoldDB" id="A0A1I8EX77"/>
<keyword evidence="6 10" id="KW-0735">Signal-anchor</keyword>
<evidence type="ECO:0000256" key="4">
    <source>
        <dbReference type="ARBA" id="ARBA00022679"/>
    </source>
</evidence>
<dbReference type="Gene3D" id="3.90.550.50">
    <property type="match status" value="1"/>
</dbReference>
<evidence type="ECO:0000256" key="2">
    <source>
        <dbReference type="ARBA" id="ARBA00008661"/>
    </source>
</evidence>
<proteinExistence type="inferred from homology"/>
<dbReference type="GO" id="GO:0016758">
    <property type="term" value="F:hexosyltransferase activity"/>
    <property type="evidence" value="ECO:0007669"/>
    <property type="project" value="InterPro"/>
</dbReference>
<keyword evidence="3 10" id="KW-0328">Glycosyltransferase</keyword>
<dbReference type="WBParaSite" id="maker-PairedContig_6070-snap-gene-0.12-mRNA-1">
    <property type="protein sequence ID" value="maker-PairedContig_6070-snap-gene-0.12-mRNA-1"/>
    <property type="gene ID" value="maker-PairedContig_6070-snap-gene-0.12"/>
</dbReference>
<evidence type="ECO:0000256" key="8">
    <source>
        <dbReference type="ARBA" id="ARBA00023034"/>
    </source>
</evidence>
<sequence length="321" mass="38516">MKRYWHRTSIRFRIYFTIYRDSNSNEGVVFVNPYQYGWTILEKTFCTVLYPNLTVIIYGITTLFAVGMPRDSKMQKQLLEESRKEHDLIQQNFHDSYRNLTWKEMYDETCNVSMIIQALMWLRFIDEYCPNVQYIMKLDDDVVGNILEIIHFLNEHVKAVSLLESQKQIFCRVIYHRPVSREKKNKWYINIRISVSYVRKDELSSEYYSNYCVGMAIIFTGDLPNMLLRAATKERYFWIDDYFITGILAKKVEAHLVDLKRKVLVYTWEGSEEALVNGDIFFRLFSNMSHGLQLWRQIENSYFIRFLNSSLQLMTPSHKRF</sequence>
<evidence type="ECO:0000256" key="3">
    <source>
        <dbReference type="ARBA" id="ARBA00022676"/>
    </source>
</evidence>
<evidence type="ECO:0000256" key="9">
    <source>
        <dbReference type="ARBA" id="ARBA00023136"/>
    </source>
</evidence>
<keyword evidence="9 10" id="KW-0472">Membrane</keyword>
<dbReference type="EC" id="2.4.1.-" evidence="10"/>
<keyword evidence="4" id="KW-0808">Transferase</keyword>
<evidence type="ECO:0000256" key="1">
    <source>
        <dbReference type="ARBA" id="ARBA00004323"/>
    </source>
</evidence>
<evidence type="ECO:0000256" key="10">
    <source>
        <dbReference type="RuleBase" id="RU363063"/>
    </source>
</evidence>
<dbReference type="InterPro" id="IPR002659">
    <property type="entry name" value="Glyco_trans_31"/>
</dbReference>
<dbReference type="PANTHER" id="PTHR11214">
    <property type="entry name" value="BETA-1,3-N-ACETYLGLUCOSAMINYLTRANSFERASE"/>
    <property type="match status" value="1"/>
</dbReference>
<comment type="subcellular location">
    <subcellularLocation>
        <location evidence="1 10">Golgi apparatus membrane</location>
        <topology evidence="1 10">Single-pass type II membrane protein</topology>
    </subcellularLocation>
</comment>
<keyword evidence="7 10" id="KW-1133">Transmembrane helix</keyword>
<dbReference type="STRING" id="6293.A0A1I8EX77"/>
<feature type="transmembrane region" description="Helical" evidence="10">
    <location>
        <begin position="48"/>
        <end position="68"/>
    </location>
</feature>
<keyword evidence="5 10" id="KW-0812">Transmembrane</keyword>
<comment type="similarity">
    <text evidence="2 10">Belongs to the glycosyltransferase 31 family.</text>
</comment>
<name>A0A1I8EX77_WUCBA</name>
<evidence type="ECO:0000256" key="5">
    <source>
        <dbReference type="ARBA" id="ARBA00022692"/>
    </source>
</evidence>
<protein>
    <recommendedName>
        <fullName evidence="10">Hexosyltransferase</fullName>
        <ecNumber evidence="10">2.4.1.-</ecNumber>
    </recommendedName>
</protein>